<evidence type="ECO:0000313" key="1">
    <source>
        <dbReference type="EMBL" id="KAI0033141.1"/>
    </source>
</evidence>
<proteinExistence type="predicted"/>
<evidence type="ECO:0000313" key="2">
    <source>
        <dbReference type="Proteomes" id="UP000814128"/>
    </source>
</evidence>
<reference evidence="1" key="2">
    <citation type="journal article" date="2022" name="New Phytol.">
        <title>Evolutionary transition to the ectomycorrhizal habit in the genomes of a hyperdiverse lineage of mushroom-forming fungi.</title>
        <authorList>
            <person name="Looney B."/>
            <person name="Miyauchi S."/>
            <person name="Morin E."/>
            <person name="Drula E."/>
            <person name="Courty P.E."/>
            <person name="Kohler A."/>
            <person name="Kuo A."/>
            <person name="LaButti K."/>
            <person name="Pangilinan J."/>
            <person name="Lipzen A."/>
            <person name="Riley R."/>
            <person name="Andreopoulos W."/>
            <person name="He G."/>
            <person name="Johnson J."/>
            <person name="Nolan M."/>
            <person name="Tritt A."/>
            <person name="Barry K.W."/>
            <person name="Grigoriev I.V."/>
            <person name="Nagy L.G."/>
            <person name="Hibbett D."/>
            <person name="Henrissat B."/>
            <person name="Matheny P.B."/>
            <person name="Labbe J."/>
            <person name="Martin F.M."/>
        </authorList>
    </citation>
    <scope>NUCLEOTIDE SEQUENCE</scope>
    <source>
        <strain evidence="1">EC-137</strain>
    </source>
</reference>
<dbReference type="EMBL" id="MU273526">
    <property type="protein sequence ID" value="KAI0033141.1"/>
    <property type="molecule type" value="Genomic_DNA"/>
</dbReference>
<dbReference type="Proteomes" id="UP000814128">
    <property type="component" value="Unassembled WGS sequence"/>
</dbReference>
<comment type="caution">
    <text evidence="1">The sequence shown here is derived from an EMBL/GenBank/DDBJ whole genome shotgun (WGS) entry which is preliminary data.</text>
</comment>
<sequence>MAPSRILPYHVQLILQYIVPPSELENPIPSHLLSRTLLQRHVFLEIQPADPSYLTWDAASRDRAVALLETVHKPFDGLENHLDVAYLADGESTFAHVHLRCLGADGLRAIFEWEESDSSWRFHDIGLMPFPPTTHSTLDGALSSIGMLEVSPDYPDSPRSPSAEADDDTYWNSYGAPDGEDTEPILHATSADKATPDNEEDAYWAQYSSVQGAVNYCRSRRLLEMLPLMSAGTADSTIPTPPHHRLVRKLVPAPEEPLPIPAATMIRPRNGPREPPSPATLAQRLGQLDLGSWTIRPVSAPRSPPDCNFDEMVSQHTETEGGSQDDDSVARSLLSASEQASSSQSSDGCGVESDRDGSGPPKPMSPFLLRAKPTDDGERKSGSCRPAVTALGGLEDDGVREVIRGAYRLWRAVHAGQGTQQDFAHLVFDVIDGL</sequence>
<reference evidence="1" key="1">
    <citation type="submission" date="2021-02" db="EMBL/GenBank/DDBJ databases">
        <authorList>
            <consortium name="DOE Joint Genome Institute"/>
            <person name="Ahrendt S."/>
            <person name="Looney B.P."/>
            <person name="Miyauchi S."/>
            <person name="Morin E."/>
            <person name="Drula E."/>
            <person name="Courty P.E."/>
            <person name="Chicoki N."/>
            <person name="Fauchery L."/>
            <person name="Kohler A."/>
            <person name="Kuo A."/>
            <person name="Labutti K."/>
            <person name="Pangilinan J."/>
            <person name="Lipzen A."/>
            <person name="Riley R."/>
            <person name="Andreopoulos W."/>
            <person name="He G."/>
            <person name="Johnson J."/>
            <person name="Barry K.W."/>
            <person name="Grigoriev I.V."/>
            <person name="Nagy L."/>
            <person name="Hibbett D."/>
            <person name="Henrissat B."/>
            <person name="Matheny P.B."/>
            <person name="Labbe J."/>
            <person name="Martin F."/>
        </authorList>
    </citation>
    <scope>NUCLEOTIDE SEQUENCE</scope>
    <source>
        <strain evidence="1">EC-137</strain>
    </source>
</reference>
<organism evidence="1 2">
    <name type="scientific">Vararia minispora EC-137</name>
    <dbReference type="NCBI Taxonomy" id="1314806"/>
    <lineage>
        <taxon>Eukaryota</taxon>
        <taxon>Fungi</taxon>
        <taxon>Dikarya</taxon>
        <taxon>Basidiomycota</taxon>
        <taxon>Agaricomycotina</taxon>
        <taxon>Agaricomycetes</taxon>
        <taxon>Russulales</taxon>
        <taxon>Lachnocladiaceae</taxon>
        <taxon>Vararia</taxon>
    </lineage>
</organism>
<name>A0ACB8QP45_9AGAM</name>
<keyword evidence="2" id="KW-1185">Reference proteome</keyword>
<accession>A0ACB8QP45</accession>
<protein>
    <submittedName>
        <fullName evidence="1">Uncharacterized protein</fullName>
    </submittedName>
</protein>
<gene>
    <name evidence="1" type="ORF">K488DRAFT_85149</name>
</gene>